<comment type="caution">
    <text evidence="2">The sequence shown here is derived from an EMBL/GenBank/DDBJ whole genome shotgun (WGS) entry which is preliminary data.</text>
</comment>
<reference evidence="2 3" key="1">
    <citation type="submission" date="2024-01" db="EMBL/GenBank/DDBJ databases">
        <title>The genomes of 5 underutilized Papilionoideae crops provide insights into root nodulation and disease resistanc.</title>
        <authorList>
            <person name="Jiang F."/>
        </authorList>
    </citation>
    <scope>NUCLEOTIDE SEQUENCE [LARGE SCALE GENOMIC DNA]</scope>
    <source>
        <strain evidence="2">LVBAO_FW01</strain>
        <tissue evidence="2">Leaves</tissue>
    </source>
</reference>
<evidence type="ECO:0000256" key="1">
    <source>
        <dbReference type="SAM" id="Phobius"/>
    </source>
</evidence>
<gene>
    <name evidence="2" type="ORF">VNO77_20598</name>
</gene>
<proteinExistence type="predicted"/>
<name>A0AAN9LQF3_CANGL</name>
<keyword evidence="1" id="KW-0472">Membrane</keyword>
<dbReference type="EMBL" id="JAYMYQ010000004">
    <property type="protein sequence ID" value="KAK7339911.1"/>
    <property type="molecule type" value="Genomic_DNA"/>
</dbReference>
<sequence>MHILPIYQLLETKWLFLKCLAFMAMAFENVKSISGVYSCYKSHLEITLLLPLLFLIWYLRFPECAWIYLASKNQVKKRLNSDPNESNNT</sequence>
<keyword evidence="3" id="KW-1185">Reference proteome</keyword>
<keyword evidence="1" id="KW-0812">Transmembrane</keyword>
<organism evidence="2 3">
    <name type="scientific">Canavalia gladiata</name>
    <name type="common">Sword bean</name>
    <name type="synonym">Dolichos gladiatus</name>
    <dbReference type="NCBI Taxonomy" id="3824"/>
    <lineage>
        <taxon>Eukaryota</taxon>
        <taxon>Viridiplantae</taxon>
        <taxon>Streptophyta</taxon>
        <taxon>Embryophyta</taxon>
        <taxon>Tracheophyta</taxon>
        <taxon>Spermatophyta</taxon>
        <taxon>Magnoliopsida</taxon>
        <taxon>eudicotyledons</taxon>
        <taxon>Gunneridae</taxon>
        <taxon>Pentapetalae</taxon>
        <taxon>rosids</taxon>
        <taxon>fabids</taxon>
        <taxon>Fabales</taxon>
        <taxon>Fabaceae</taxon>
        <taxon>Papilionoideae</taxon>
        <taxon>50 kb inversion clade</taxon>
        <taxon>NPAAA clade</taxon>
        <taxon>indigoferoid/millettioid clade</taxon>
        <taxon>Phaseoleae</taxon>
        <taxon>Canavalia</taxon>
    </lineage>
</organism>
<accession>A0AAN9LQF3</accession>
<keyword evidence="1" id="KW-1133">Transmembrane helix</keyword>
<dbReference type="Proteomes" id="UP001367508">
    <property type="component" value="Unassembled WGS sequence"/>
</dbReference>
<feature type="transmembrane region" description="Helical" evidence="1">
    <location>
        <begin position="48"/>
        <end position="69"/>
    </location>
</feature>
<dbReference type="AlphaFoldDB" id="A0AAN9LQF3"/>
<evidence type="ECO:0000313" key="3">
    <source>
        <dbReference type="Proteomes" id="UP001367508"/>
    </source>
</evidence>
<evidence type="ECO:0000313" key="2">
    <source>
        <dbReference type="EMBL" id="KAK7339911.1"/>
    </source>
</evidence>
<protein>
    <submittedName>
        <fullName evidence="2">Uncharacterized protein</fullName>
    </submittedName>
</protein>